<evidence type="ECO:0000313" key="2">
    <source>
        <dbReference type="Proteomes" id="UP000499080"/>
    </source>
</evidence>
<organism evidence="1 2">
    <name type="scientific">Araneus ventricosus</name>
    <name type="common">Orbweaver spider</name>
    <name type="synonym">Epeira ventricosa</name>
    <dbReference type="NCBI Taxonomy" id="182803"/>
    <lineage>
        <taxon>Eukaryota</taxon>
        <taxon>Metazoa</taxon>
        <taxon>Ecdysozoa</taxon>
        <taxon>Arthropoda</taxon>
        <taxon>Chelicerata</taxon>
        <taxon>Arachnida</taxon>
        <taxon>Araneae</taxon>
        <taxon>Araneomorphae</taxon>
        <taxon>Entelegynae</taxon>
        <taxon>Araneoidea</taxon>
        <taxon>Araneidae</taxon>
        <taxon>Araneus</taxon>
    </lineage>
</organism>
<gene>
    <name evidence="1" type="ORF">AVEN_132709_1</name>
</gene>
<protein>
    <submittedName>
        <fullName evidence="1">Uncharacterized protein</fullName>
    </submittedName>
</protein>
<sequence length="122" mass="13856">MAEISYHYPLADYPVPYRQEGIGYRLYQIQKYQVKVSGTSAYQYQLVPDTGKPGINPTLQISNSLASKGKKTIYSINCYVLNRTKCCCHPILFALRVSDPRCKPRPSSSRQGLEEISSWCDL</sequence>
<proteinExistence type="predicted"/>
<keyword evidence="2" id="KW-1185">Reference proteome</keyword>
<dbReference type="Proteomes" id="UP000499080">
    <property type="component" value="Unassembled WGS sequence"/>
</dbReference>
<dbReference type="EMBL" id="BGPR01000034">
    <property type="protein sequence ID" value="GBL83835.1"/>
    <property type="molecule type" value="Genomic_DNA"/>
</dbReference>
<evidence type="ECO:0000313" key="1">
    <source>
        <dbReference type="EMBL" id="GBL83835.1"/>
    </source>
</evidence>
<name>A0A4Y2AXC9_ARAVE</name>
<reference evidence="1 2" key="1">
    <citation type="journal article" date="2019" name="Sci. Rep.">
        <title>Orb-weaving spider Araneus ventricosus genome elucidates the spidroin gene catalogue.</title>
        <authorList>
            <person name="Kono N."/>
            <person name="Nakamura H."/>
            <person name="Ohtoshi R."/>
            <person name="Moran D.A.P."/>
            <person name="Shinohara A."/>
            <person name="Yoshida Y."/>
            <person name="Fujiwara M."/>
            <person name="Mori M."/>
            <person name="Tomita M."/>
            <person name="Arakawa K."/>
        </authorList>
    </citation>
    <scope>NUCLEOTIDE SEQUENCE [LARGE SCALE GENOMIC DNA]</scope>
</reference>
<accession>A0A4Y2AXC9</accession>
<dbReference type="AlphaFoldDB" id="A0A4Y2AXC9"/>
<comment type="caution">
    <text evidence="1">The sequence shown here is derived from an EMBL/GenBank/DDBJ whole genome shotgun (WGS) entry which is preliminary data.</text>
</comment>